<reference evidence="2 3" key="1">
    <citation type="submission" date="2019-05" db="EMBL/GenBank/DDBJ databases">
        <title>Another draft genome of Portunus trituberculatus and its Hox gene families provides insights of decapod evolution.</title>
        <authorList>
            <person name="Jeong J.-H."/>
            <person name="Song I."/>
            <person name="Kim S."/>
            <person name="Choi T."/>
            <person name="Kim D."/>
            <person name="Ryu S."/>
            <person name="Kim W."/>
        </authorList>
    </citation>
    <scope>NUCLEOTIDE SEQUENCE [LARGE SCALE GENOMIC DNA]</scope>
    <source>
        <tissue evidence="2">Muscle</tissue>
    </source>
</reference>
<accession>A0A5B7GD08</accession>
<evidence type="ECO:0000313" key="2">
    <source>
        <dbReference type="EMBL" id="MPC55255.1"/>
    </source>
</evidence>
<dbReference type="OrthoDB" id="6378672at2759"/>
<feature type="region of interest" description="Disordered" evidence="1">
    <location>
        <begin position="225"/>
        <end position="244"/>
    </location>
</feature>
<protein>
    <submittedName>
        <fullName evidence="2">Uncharacterized protein</fullName>
    </submittedName>
</protein>
<proteinExistence type="predicted"/>
<keyword evidence="3" id="KW-1185">Reference proteome</keyword>
<evidence type="ECO:0000313" key="3">
    <source>
        <dbReference type="Proteomes" id="UP000324222"/>
    </source>
</evidence>
<evidence type="ECO:0000256" key="1">
    <source>
        <dbReference type="SAM" id="MobiDB-lite"/>
    </source>
</evidence>
<comment type="caution">
    <text evidence="2">The sequence shown here is derived from an EMBL/GenBank/DDBJ whole genome shotgun (WGS) entry which is preliminary data.</text>
</comment>
<name>A0A5B7GD08_PORTR</name>
<organism evidence="2 3">
    <name type="scientific">Portunus trituberculatus</name>
    <name type="common">Swimming crab</name>
    <name type="synonym">Neptunus trituberculatus</name>
    <dbReference type="NCBI Taxonomy" id="210409"/>
    <lineage>
        <taxon>Eukaryota</taxon>
        <taxon>Metazoa</taxon>
        <taxon>Ecdysozoa</taxon>
        <taxon>Arthropoda</taxon>
        <taxon>Crustacea</taxon>
        <taxon>Multicrustacea</taxon>
        <taxon>Malacostraca</taxon>
        <taxon>Eumalacostraca</taxon>
        <taxon>Eucarida</taxon>
        <taxon>Decapoda</taxon>
        <taxon>Pleocyemata</taxon>
        <taxon>Brachyura</taxon>
        <taxon>Eubrachyura</taxon>
        <taxon>Portunoidea</taxon>
        <taxon>Portunidae</taxon>
        <taxon>Portuninae</taxon>
        <taxon>Portunus</taxon>
    </lineage>
</organism>
<feature type="region of interest" description="Disordered" evidence="1">
    <location>
        <begin position="266"/>
        <end position="286"/>
    </location>
</feature>
<feature type="compositionally biased region" description="Basic and acidic residues" evidence="1">
    <location>
        <begin position="225"/>
        <end position="240"/>
    </location>
</feature>
<dbReference type="Proteomes" id="UP000324222">
    <property type="component" value="Unassembled WGS sequence"/>
</dbReference>
<sequence>MFTVLYKQLFASIFLIPSFYCIDYLCCHYRCQNHPEFPFSYDARHTDVNPGKWKRSRNLLGTPPRYDFLDPNCPFPINEYDHRRLPSHPPQPYTTSNKRSLSDIEENTPEVSSPKRHLFLTEGEEKNEEAQKKQNESVAIQRPVCNVVSLIHEESPSLGINVTPDSHLGQRDEADNTLPKIWAKGYITLTLTTENDPLKNAPTNLSGEFQVPLQVEGIVKKDIPEETGNEEEHGGTEAVKRNHPLRLRIPSPRIPSTALAQRRSQAVTGQFRKETRHRMRREDEIPYQPYTKKCGCECPKCDKKSPASGNKKRQ</sequence>
<feature type="region of interest" description="Disordered" evidence="1">
    <location>
        <begin position="80"/>
        <end position="116"/>
    </location>
</feature>
<gene>
    <name evidence="2" type="ORF">E2C01_049187</name>
</gene>
<dbReference type="EMBL" id="VSRR010013019">
    <property type="protein sequence ID" value="MPC55255.1"/>
    <property type="molecule type" value="Genomic_DNA"/>
</dbReference>
<dbReference type="AlphaFoldDB" id="A0A5B7GD08"/>